<dbReference type="GO" id="GO:0004497">
    <property type="term" value="F:monooxygenase activity"/>
    <property type="evidence" value="ECO:0007669"/>
    <property type="project" value="UniProtKB-KW"/>
</dbReference>
<evidence type="ECO:0000313" key="8">
    <source>
        <dbReference type="Proteomes" id="UP000255165"/>
    </source>
</evidence>
<dbReference type="SUPFAM" id="SSF54373">
    <property type="entry name" value="FAD-linked reductases, C-terminal domain"/>
    <property type="match status" value="1"/>
</dbReference>
<comment type="cofactor">
    <cofactor evidence="1">
        <name>FAD</name>
        <dbReference type="ChEBI" id="CHEBI:57692"/>
    </cofactor>
</comment>
<dbReference type="PANTHER" id="PTHR13789:SF318">
    <property type="entry name" value="GERANYLGERANYL DIPHOSPHATE REDUCTASE"/>
    <property type="match status" value="1"/>
</dbReference>
<dbReference type="Pfam" id="PF01494">
    <property type="entry name" value="FAD_binding_3"/>
    <property type="match status" value="1"/>
</dbReference>
<organism evidence="7 8">
    <name type="scientific">Cupriavidus lacunae</name>
    <dbReference type="NCBI Taxonomy" id="2666307"/>
    <lineage>
        <taxon>Bacteria</taxon>
        <taxon>Pseudomonadati</taxon>
        <taxon>Pseudomonadota</taxon>
        <taxon>Betaproteobacteria</taxon>
        <taxon>Burkholderiales</taxon>
        <taxon>Burkholderiaceae</taxon>
        <taxon>Cupriavidus</taxon>
    </lineage>
</organism>
<dbReference type="PRINTS" id="PR00420">
    <property type="entry name" value="RNGMNOXGNASE"/>
</dbReference>
<dbReference type="SUPFAM" id="SSF51905">
    <property type="entry name" value="FAD/NAD(P)-binding domain"/>
    <property type="match status" value="1"/>
</dbReference>
<evidence type="ECO:0000256" key="4">
    <source>
        <dbReference type="ARBA" id="ARBA00023002"/>
    </source>
</evidence>
<sequence>MSQPKILIAGGGIGGLSAAVALLQRGFDVEVFEQAAELREFGAGIQLSPNGNHALDSLGVFETLHRLANPADAKEIRLWNTGKAWPLFNLGDAAVRKYGYPYMTVFRPDLLRVLADEVRRLKPDAVHTNARCEDVEQTDHQVRLKLSDGRIFAGDVLVGADGVHSKVRHALFGQAPTLFSGMIAWRTLIPMKKLPEKFRRSVAVNWVAPGGHVVHYPIQGGSLLNWVGTLEGGQWNSPPWTAPADIEQCRTAFADWHEDIREMLSHAPSVTKWALCGKPLLDSWVKGRATLLGDACHATLPFLAQGAVHSIEDGVVLARCLEKYADPVTALERFDSARRPRTYAMVQGSAENTSRFHNQALATVETADDFISREWQSDAISERYEWLFTYDVDTVEI</sequence>
<proteinExistence type="predicted"/>
<keyword evidence="2" id="KW-0285">Flavoprotein</keyword>
<dbReference type="GO" id="GO:0071949">
    <property type="term" value="F:FAD binding"/>
    <property type="evidence" value="ECO:0007669"/>
    <property type="project" value="InterPro"/>
</dbReference>
<dbReference type="AlphaFoldDB" id="A0A370NK94"/>
<evidence type="ECO:0000256" key="2">
    <source>
        <dbReference type="ARBA" id="ARBA00022630"/>
    </source>
</evidence>
<dbReference type="InterPro" id="IPR050493">
    <property type="entry name" value="FAD-dep_Monooxygenase_BioMet"/>
</dbReference>
<dbReference type="EMBL" id="QKWJ01000075">
    <property type="protein sequence ID" value="RDK05988.1"/>
    <property type="molecule type" value="Genomic_DNA"/>
</dbReference>
<name>A0A370NK94_9BURK</name>
<feature type="domain" description="FAD-binding" evidence="6">
    <location>
        <begin position="5"/>
        <end position="348"/>
    </location>
</feature>
<accession>A0A370NK94</accession>
<dbReference type="RefSeq" id="WP_115215559.1">
    <property type="nucleotide sequence ID" value="NZ_QKWJ01000075.1"/>
</dbReference>
<comment type="caution">
    <text evidence="7">The sequence shown here is derived from an EMBL/GenBank/DDBJ whole genome shotgun (WGS) entry which is preliminary data.</text>
</comment>
<dbReference type="PANTHER" id="PTHR13789">
    <property type="entry name" value="MONOOXYGENASE"/>
    <property type="match status" value="1"/>
</dbReference>
<keyword evidence="4" id="KW-0560">Oxidoreductase</keyword>
<dbReference type="Proteomes" id="UP000255165">
    <property type="component" value="Unassembled WGS sequence"/>
</dbReference>
<dbReference type="InterPro" id="IPR036188">
    <property type="entry name" value="FAD/NAD-bd_sf"/>
</dbReference>
<evidence type="ECO:0000313" key="7">
    <source>
        <dbReference type="EMBL" id="RDK05988.1"/>
    </source>
</evidence>
<keyword evidence="8" id="KW-1185">Reference proteome</keyword>
<gene>
    <name evidence="7" type="ORF">DN412_33735</name>
</gene>
<reference evidence="8" key="1">
    <citation type="submission" date="2018-06" db="EMBL/GenBank/DDBJ databases">
        <authorList>
            <person name="Feng T."/>
            <person name="Jeon C.O."/>
        </authorList>
    </citation>
    <scope>NUCLEOTIDE SEQUENCE [LARGE SCALE GENOMIC DNA]</scope>
    <source>
        <strain evidence="8">S23</strain>
    </source>
</reference>
<dbReference type="Gene3D" id="3.50.50.60">
    <property type="entry name" value="FAD/NAD(P)-binding domain"/>
    <property type="match status" value="1"/>
</dbReference>
<evidence type="ECO:0000256" key="3">
    <source>
        <dbReference type="ARBA" id="ARBA00022827"/>
    </source>
</evidence>
<dbReference type="InterPro" id="IPR002938">
    <property type="entry name" value="FAD-bd"/>
</dbReference>
<evidence type="ECO:0000256" key="1">
    <source>
        <dbReference type="ARBA" id="ARBA00001974"/>
    </source>
</evidence>
<evidence type="ECO:0000259" key="6">
    <source>
        <dbReference type="Pfam" id="PF01494"/>
    </source>
</evidence>
<protein>
    <submittedName>
        <fullName evidence="7">Monooxygenase</fullName>
    </submittedName>
</protein>
<keyword evidence="3" id="KW-0274">FAD</keyword>
<keyword evidence="5 7" id="KW-0503">Monooxygenase</keyword>
<evidence type="ECO:0000256" key="5">
    <source>
        <dbReference type="ARBA" id="ARBA00023033"/>
    </source>
</evidence>